<name>A0ABS9KTD2_9BACT</name>
<evidence type="ECO:0008006" key="3">
    <source>
        <dbReference type="Google" id="ProtNLM"/>
    </source>
</evidence>
<dbReference type="Proteomes" id="UP001165367">
    <property type="component" value="Unassembled WGS sequence"/>
</dbReference>
<proteinExistence type="predicted"/>
<evidence type="ECO:0000313" key="1">
    <source>
        <dbReference type="EMBL" id="MCG2615557.1"/>
    </source>
</evidence>
<dbReference type="RefSeq" id="WP_237873445.1">
    <property type="nucleotide sequence ID" value="NZ_JAKLTR010000009.1"/>
</dbReference>
<evidence type="ECO:0000313" key="2">
    <source>
        <dbReference type="Proteomes" id="UP001165367"/>
    </source>
</evidence>
<sequence length="276" mass="31906">MKYFLFISIILCSLNSQGQELYVYTEPASNIPARSISAKLTSNIVTRQNPYNKVMQRYTPEVFVGLNKNWMLRAGATFANMHTDNFRWESVYMYGKYRFLSSDDTHSHFRMAIFGEAAYSRSPFHFDELSLQGDKSGLQLGVVATQLWHKLAISGSVSHLQGLHSSRNDKTLYIPSRIYQAMNYTVSAGYLLLPFEYKDYKQTNLNLYTEFLAQQSLDRKAYYVDFAPAVQLIFNSATKLNLGYRFQLSGDMQRMAKNSWQISVERTFLNALKRKK</sequence>
<accession>A0ABS9KTD2</accession>
<keyword evidence="2" id="KW-1185">Reference proteome</keyword>
<dbReference type="EMBL" id="JAKLTR010000009">
    <property type="protein sequence ID" value="MCG2615557.1"/>
    <property type="molecule type" value="Genomic_DNA"/>
</dbReference>
<gene>
    <name evidence="1" type="ORF">LZZ85_14750</name>
</gene>
<protein>
    <recommendedName>
        <fullName evidence="3">DUF3316 domain-containing protein</fullName>
    </recommendedName>
</protein>
<comment type="caution">
    <text evidence="1">The sequence shown here is derived from an EMBL/GenBank/DDBJ whole genome shotgun (WGS) entry which is preliminary data.</text>
</comment>
<organism evidence="1 2">
    <name type="scientific">Terrimonas ginsenosidimutans</name>
    <dbReference type="NCBI Taxonomy" id="2908004"/>
    <lineage>
        <taxon>Bacteria</taxon>
        <taxon>Pseudomonadati</taxon>
        <taxon>Bacteroidota</taxon>
        <taxon>Chitinophagia</taxon>
        <taxon>Chitinophagales</taxon>
        <taxon>Chitinophagaceae</taxon>
        <taxon>Terrimonas</taxon>
    </lineage>
</organism>
<reference evidence="1" key="1">
    <citation type="submission" date="2022-01" db="EMBL/GenBank/DDBJ databases">
        <authorList>
            <person name="Jo J.-H."/>
            <person name="Im W.-T."/>
        </authorList>
    </citation>
    <scope>NUCLEOTIDE SEQUENCE</scope>
    <source>
        <strain evidence="1">NA20</strain>
    </source>
</reference>